<name>A0A1I1BIP3_9CLOT</name>
<keyword evidence="3" id="KW-1185">Reference proteome</keyword>
<evidence type="ECO:0000259" key="1">
    <source>
        <dbReference type="Pfam" id="PF00668"/>
    </source>
</evidence>
<dbReference type="Proteomes" id="UP000198619">
    <property type="component" value="Unassembled WGS sequence"/>
</dbReference>
<dbReference type="GO" id="GO:0031177">
    <property type="term" value="F:phosphopantetheine binding"/>
    <property type="evidence" value="ECO:0007669"/>
    <property type="project" value="TreeGrafter"/>
</dbReference>
<dbReference type="CDD" id="cd19531">
    <property type="entry name" value="LCL_NRPS-like"/>
    <property type="match status" value="1"/>
</dbReference>
<feature type="non-terminal residue" evidence="2">
    <location>
        <position position="1"/>
    </location>
</feature>
<dbReference type="Gene3D" id="3.30.559.30">
    <property type="entry name" value="Nonribosomal peptide synthetase, condensation domain"/>
    <property type="match status" value="1"/>
</dbReference>
<dbReference type="GO" id="GO:0044550">
    <property type="term" value="P:secondary metabolite biosynthetic process"/>
    <property type="evidence" value="ECO:0007669"/>
    <property type="project" value="TreeGrafter"/>
</dbReference>
<dbReference type="EMBL" id="FOKI01000106">
    <property type="protein sequence ID" value="SFB48333.1"/>
    <property type="molecule type" value="Genomic_DNA"/>
</dbReference>
<accession>A0A1I1BIP3</accession>
<organism evidence="2 3">
    <name type="scientific">Clostridium frigidicarnis</name>
    <dbReference type="NCBI Taxonomy" id="84698"/>
    <lineage>
        <taxon>Bacteria</taxon>
        <taxon>Bacillati</taxon>
        <taxon>Bacillota</taxon>
        <taxon>Clostridia</taxon>
        <taxon>Eubacteriales</taxon>
        <taxon>Clostridiaceae</taxon>
        <taxon>Clostridium</taxon>
    </lineage>
</organism>
<dbReference type="Pfam" id="PF00668">
    <property type="entry name" value="Condensation"/>
    <property type="match status" value="1"/>
</dbReference>
<feature type="domain" description="Condensation" evidence="1">
    <location>
        <begin position="3"/>
        <end position="319"/>
    </location>
</feature>
<dbReference type="GO" id="GO:0008610">
    <property type="term" value="P:lipid biosynthetic process"/>
    <property type="evidence" value="ECO:0007669"/>
    <property type="project" value="UniProtKB-ARBA"/>
</dbReference>
<dbReference type="PANTHER" id="PTHR45527:SF1">
    <property type="entry name" value="FATTY ACID SYNTHASE"/>
    <property type="match status" value="1"/>
</dbReference>
<evidence type="ECO:0000313" key="2">
    <source>
        <dbReference type="EMBL" id="SFB48333.1"/>
    </source>
</evidence>
<gene>
    <name evidence="2" type="ORF">SAMN04488528_11061</name>
</gene>
<protein>
    <submittedName>
        <fullName evidence="2">HxxPF-repeated domain-containing protein</fullName>
    </submittedName>
</protein>
<dbReference type="STRING" id="84698.SAMN04488528_11061"/>
<reference evidence="2 3" key="1">
    <citation type="submission" date="2016-10" db="EMBL/GenBank/DDBJ databases">
        <authorList>
            <person name="de Groot N.N."/>
        </authorList>
    </citation>
    <scope>NUCLEOTIDE SEQUENCE [LARGE SCALE GENOMIC DNA]</scope>
    <source>
        <strain evidence="2 3">DSM 12271</strain>
    </source>
</reference>
<dbReference type="RefSeq" id="WP_242948484.1">
    <property type="nucleotide sequence ID" value="NZ_FOKI01000106.1"/>
</dbReference>
<evidence type="ECO:0000313" key="3">
    <source>
        <dbReference type="Proteomes" id="UP000198619"/>
    </source>
</evidence>
<dbReference type="AlphaFoldDB" id="A0A1I1BIP3"/>
<sequence length="344" mass="40159">FIKPFDLGKAPLFRIEIVETQGKKYLLIDMHHIISDGVSMSILVNEFATIYNGGYLESLKLQYKDFSAWQNNFLKSEEMKKQEEYWMNMFNDEIPVLELPYDYERTSIRSLDGSNVEFGIDKAVTSKLKELTRKTGTTMHMVILSAFNILLAKYSGQEDIVVGIPIAGRRHSDLQNVMGMFVNTLALRNKPKTNKTYIDFLKEVKENSLKAYDNQDYQIETLVQKLNIDRVQSRNPLFDVTFNTLNIEDDDVELNGMTLKARLSENKNAKFDLMLSLIEGIDNLQLYFVYCNNLFNRESIEIMRDDFIDILEMIADNENLLLQYIYNDEQDLKEYSQLDDEFCF</sequence>
<dbReference type="InterPro" id="IPR023213">
    <property type="entry name" value="CAT-like_dom_sf"/>
</dbReference>
<dbReference type="GO" id="GO:0003824">
    <property type="term" value="F:catalytic activity"/>
    <property type="evidence" value="ECO:0007669"/>
    <property type="project" value="InterPro"/>
</dbReference>
<dbReference type="GO" id="GO:0005829">
    <property type="term" value="C:cytosol"/>
    <property type="evidence" value="ECO:0007669"/>
    <property type="project" value="TreeGrafter"/>
</dbReference>
<dbReference type="GO" id="GO:0043041">
    <property type="term" value="P:amino acid activation for nonribosomal peptide biosynthetic process"/>
    <property type="evidence" value="ECO:0007669"/>
    <property type="project" value="TreeGrafter"/>
</dbReference>
<dbReference type="Gene3D" id="3.30.559.10">
    <property type="entry name" value="Chloramphenicol acetyltransferase-like domain"/>
    <property type="match status" value="1"/>
</dbReference>
<dbReference type="SUPFAM" id="SSF52777">
    <property type="entry name" value="CoA-dependent acyltransferases"/>
    <property type="match status" value="2"/>
</dbReference>
<dbReference type="PANTHER" id="PTHR45527">
    <property type="entry name" value="NONRIBOSOMAL PEPTIDE SYNTHETASE"/>
    <property type="match status" value="1"/>
</dbReference>
<dbReference type="InterPro" id="IPR001242">
    <property type="entry name" value="Condensation_dom"/>
</dbReference>
<proteinExistence type="predicted"/>